<proteinExistence type="predicted"/>
<reference evidence="1" key="2">
    <citation type="journal article" date="2021" name="PeerJ">
        <title>Extensive microbial diversity within the chicken gut microbiome revealed by metagenomics and culture.</title>
        <authorList>
            <person name="Gilroy R."/>
            <person name="Ravi A."/>
            <person name="Getino M."/>
            <person name="Pursley I."/>
            <person name="Horton D.L."/>
            <person name="Alikhan N.F."/>
            <person name="Baker D."/>
            <person name="Gharbi K."/>
            <person name="Hall N."/>
            <person name="Watson M."/>
            <person name="Adriaenssens E.M."/>
            <person name="Foster-Nyarko E."/>
            <person name="Jarju S."/>
            <person name="Secka A."/>
            <person name="Antonio M."/>
            <person name="Oren A."/>
            <person name="Chaudhuri R.R."/>
            <person name="La Ragione R."/>
            <person name="Hildebrand F."/>
            <person name="Pallen M.J."/>
        </authorList>
    </citation>
    <scope>NUCLEOTIDE SEQUENCE</scope>
    <source>
        <strain evidence="1">CHK123-3438</strain>
    </source>
</reference>
<evidence type="ECO:0000313" key="2">
    <source>
        <dbReference type="Proteomes" id="UP000886860"/>
    </source>
</evidence>
<reference evidence="1" key="1">
    <citation type="submission" date="2020-10" db="EMBL/GenBank/DDBJ databases">
        <authorList>
            <person name="Gilroy R."/>
        </authorList>
    </citation>
    <scope>NUCLEOTIDE SEQUENCE</scope>
    <source>
        <strain evidence="1">CHK123-3438</strain>
    </source>
</reference>
<sequence>MREYTVIEYDPEDYENFKTNLSNEQAIELLKRISRGYLPDYNFIGTEDDFDYYCLHQAVYRAIEALEGKSDIKPGGEK</sequence>
<dbReference type="EMBL" id="DVKS01000209">
    <property type="protein sequence ID" value="HIT42931.1"/>
    <property type="molecule type" value="Genomic_DNA"/>
</dbReference>
<gene>
    <name evidence="1" type="ORF">IAB60_12705</name>
</gene>
<name>A0A9D1GLG8_9FIRM</name>
<organism evidence="1 2">
    <name type="scientific">Candidatus Caccovicinus merdipullorum</name>
    <dbReference type="NCBI Taxonomy" id="2840724"/>
    <lineage>
        <taxon>Bacteria</taxon>
        <taxon>Bacillati</taxon>
        <taxon>Bacillota</taxon>
        <taxon>Clostridia</taxon>
        <taxon>Eubacteriales</taxon>
        <taxon>Candidatus Caccovicinus</taxon>
    </lineage>
</organism>
<dbReference type="Proteomes" id="UP000886860">
    <property type="component" value="Unassembled WGS sequence"/>
</dbReference>
<protein>
    <submittedName>
        <fullName evidence="1">Uncharacterized protein</fullName>
    </submittedName>
</protein>
<comment type="caution">
    <text evidence="1">The sequence shown here is derived from an EMBL/GenBank/DDBJ whole genome shotgun (WGS) entry which is preliminary data.</text>
</comment>
<accession>A0A9D1GLG8</accession>
<evidence type="ECO:0000313" key="1">
    <source>
        <dbReference type="EMBL" id="HIT42931.1"/>
    </source>
</evidence>
<dbReference type="AlphaFoldDB" id="A0A9D1GLG8"/>